<dbReference type="STRING" id="1117647.M5M_09450"/>
<accession>K4KLH8</accession>
<dbReference type="HOGENOM" id="CLU_020520_0_2_6"/>
<dbReference type="InterPro" id="IPR029056">
    <property type="entry name" value="Ribokinase-like"/>
</dbReference>
<sequence length="272" mass="29496">MNNPTPPVILTLAPHDPTGCSGVSADIQTAVSLGCHPAAVVTALAARDTRELKDSLSVDTALVIEQARALLEDMPVAAIKVGELAEVEHCEAIHSILKDYPRIPVVLDLSAQRAGIHRPGIMQAMRALLLPLTRLLCANTHDLQQLAPEGDTLDAKANLLMETGCQAIQVSRCRHSRQACINRLYSRTEPAREFEWGSGCPKPETLLGANATLSSACAAYLAHGSSVQQAVQQAQQFAWQAYANAQRVGMGKLVPNRLFWTLDQDTPKRFRH</sequence>
<dbReference type="eggNOG" id="COG0351">
    <property type="taxonomic scope" value="Bacteria"/>
</dbReference>
<organism evidence="2 3">
    <name type="scientific">Simiduia agarivorans (strain DSM 21679 / JCM 13881 / BCRC 17597 / SA1)</name>
    <dbReference type="NCBI Taxonomy" id="1117647"/>
    <lineage>
        <taxon>Bacteria</taxon>
        <taxon>Pseudomonadati</taxon>
        <taxon>Pseudomonadota</taxon>
        <taxon>Gammaproteobacteria</taxon>
        <taxon>Cellvibrionales</taxon>
        <taxon>Cellvibrionaceae</taxon>
        <taxon>Simiduia</taxon>
    </lineage>
</organism>
<dbReference type="PANTHER" id="PTHR20858">
    <property type="entry name" value="PHOSPHOMETHYLPYRIMIDINE KINASE"/>
    <property type="match status" value="1"/>
</dbReference>
<dbReference type="GO" id="GO:0008902">
    <property type="term" value="F:hydroxymethylpyrimidine kinase activity"/>
    <property type="evidence" value="ECO:0007669"/>
    <property type="project" value="TreeGrafter"/>
</dbReference>
<evidence type="ECO:0000313" key="3">
    <source>
        <dbReference type="Proteomes" id="UP000000466"/>
    </source>
</evidence>
<dbReference type="GO" id="GO:0009228">
    <property type="term" value="P:thiamine biosynthetic process"/>
    <property type="evidence" value="ECO:0007669"/>
    <property type="project" value="TreeGrafter"/>
</dbReference>
<dbReference type="Pfam" id="PF08543">
    <property type="entry name" value="Phos_pyr_kin"/>
    <property type="match status" value="1"/>
</dbReference>
<feature type="domain" description="Pyridoxamine kinase/Phosphomethylpyrimidine kinase" evidence="1">
    <location>
        <begin position="16"/>
        <end position="252"/>
    </location>
</feature>
<dbReference type="SUPFAM" id="SSF53613">
    <property type="entry name" value="Ribokinase-like"/>
    <property type="match status" value="1"/>
</dbReference>
<name>K4KLH8_SIMAS</name>
<dbReference type="KEGG" id="saga:M5M_09450"/>
<dbReference type="GO" id="GO:0009229">
    <property type="term" value="P:thiamine diphosphate biosynthetic process"/>
    <property type="evidence" value="ECO:0007669"/>
    <property type="project" value="UniProtKB-UniPathway"/>
</dbReference>
<dbReference type="InterPro" id="IPR013749">
    <property type="entry name" value="PM/HMP-P_kinase-1"/>
</dbReference>
<dbReference type="UniPathway" id="UPA00060">
    <property type="reaction ID" value="UER00138"/>
</dbReference>
<keyword evidence="2" id="KW-0808">Transferase</keyword>
<reference evidence="2 3" key="1">
    <citation type="journal article" date="2013" name="Genome Announc.">
        <title>Complete genome sequence of Simiduia agarivorans SA1(T), a marine bacterium able to degrade a variety of polysaccharides.</title>
        <authorList>
            <person name="Lin S.Y."/>
            <person name="Shieh W.Y."/>
            <person name="Chen J.S."/>
            <person name="Tang S.L."/>
        </authorList>
    </citation>
    <scope>NUCLEOTIDE SEQUENCE [LARGE SCALE GENOMIC DNA]</scope>
    <source>
        <strain evidence="3">DSM 21679 / JCM 13881 / BCRC 17597 / SA1</strain>
    </source>
</reference>
<gene>
    <name evidence="2" type="ordered locus">M5M_09450</name>
</gene>
<dbReference type="OrthoDB" id="9810880at2"/>
<dbReference type="PANTHER" id="PTHR20858:SF17">
    <property type="entry name" value="HYDROXYMETHYLPYRIMIDINE_PHOSPHOMETHYLPYRIMIDINE KINASE THI20-RELATED"/>
    <property type="match status" value="1"/>
</dbReference>
<dbReference type="GO" id="GO:0008972">
    <property type="term" value="F:phosphomethylpyrimidine kinase activity"/>
    <property type="evidence" value="ECO:0007669"/>
    <property type="project" value="TreeGrafter"/>
</dbReference>
<evidence type="ECO:0000313" key="2">
    <source>
        <dbReference type="EMBL" id="AFU99075.1"/>
    </source>
</evidence>
<dbReference type="AlphaFoldDB" id="K4KLH8"/>
<dbReference type="EMBL" id="CP003746">
    <property type="protein sequence ID" value="AFU99075.1"/>
    <property type="molecule type" value="Genomic_DNA"/>
</dbReference>
<keyword evidence="3" id="KW-1185">Reference proteome</keyword>
<protein>
    <submittedName>
        <fullName evidence="2">Phosphomethylpyrimidine kinase</fullName>
    </submittedName>
</protein>
<proteinExistence type="predicted"/>
<dbReference type="Proteomes" id="UP000000466">
    <property type="component" value="Chromosome"/>
</dbReference>
<dbReference type="GO" id="GO:0005829">
    <property type="term" value="C:cytosol"/>
    <property type="evidence" value="ECO:0007669"/>
    <property type="project" value="TreeGrafter"/>
</dbReference>
<keyword evidence="2" id="KW-0418">Kinase</keyword>
<evidence type="ECO:0000259" key="1">
    <source>
        <dbReference type="Pfam" id="PF08543"/>
    </source>
</evidence>
<dbReference type="RefSeq" id="WP_015047239.1">
    <property type="nucleotide sequence ID" value="NC_018868.3"/>
</dbReference>
<dbReference type="Gene3D" id="3.40.1190.20">
    <property type="match status" value="1"/>
</dbReference>